<reference evidence="2 3" key="1">
    <citation type="submission" date="2017-02" db="EMBL/GenBank/DDBJ databases">
        <title>Genomes of Trichoderma spp. with biocontrol activity.</title>
        <authorList>
            <person name="Gardiner D."/>
            <person name="Kazan K."/>
            <person name="Vos C."/>
            <person name="Harvey P."/>
        </authorList>
    </citation>
    <scope>NUCLEOTIDE SEQUENCE [LARGE SCALE GENOMIC DNA]</scope>
    <source>
        <strain evidence="2 3">Tr1</strain>
    </source>
</reference>
<accession>A0A2K0TVK9</accession>
<gene>
    <name evidence="2" type="ORF">THARTR1_09848</name>
</gene>
<comment type="caution">
    <text evidence="2">The sequence shown here is derived from an EMBL/GenBank/DDBJ whole genome shotgun (WGS) entry which is preliminary data.</text>
</comment>
<proteinExistence type="predicted"/>
<sequence length="224" mass="23320">MMPDPSAIPACSILVKGTWPGYLGGGRLSAEKLRVVRLAAGLVAVEERQIACREGDDGVVGVGVSDGDDARAGALEAAARSPDRALANGASISVFCRRASAAGCGALRAAENSPSYSHRCLPDEGGGNKANKTITESARLWCSGTPLSASLWSRTPPNANSPSSVAAASCDFKRGIRGARQCVPLDSLSENSRPAKTTQGINRDGRGWIEDQILGRSDDCRPRN</sequence>
<organism evidence="2 3">
    <name type="scientific">Trichoderma harzianum</name>
    <name type="common">Hypocrea lixii</name>
    <dbReference type="NCBI Taxonomy" id="5544"/>
    <lineage>
        <taxon>Eukaryota</taxon>
        <taxon>Fungi</taxon>
        <taxon>Dikarya</taxon>
        <taxon>Ascomycota</taxon>
        <taxon>Pezizomycotina</taxon>
        <taxon>Sordariomycetes</taxon>
        <taxon>Hypocreomycetidae</taxon>
        <taxon>Hypocreales</taxon>
        <taxon>Hypocreaceae</taxon>
        <taxon>Trichoderma</taxon>
    </lineage>
</organism>
<feature type="compositionally biased region" description="Polar residues" evidence="1">
    <location>
        <begin position="188"/>
        <end position="201"/>
    </location>
</feature>
<dbReference type="OrthoDB" id="10614142at2759"/>
<protein>
    <submittedName>
        <fullName evidence="2">Uncharacterized protein</fullName>
    </submittedName>
</protein>
<evidence type="ECO:0000313" key="2">
    <source>
        <dbReference type="EMBL" id="PNP49526.1"/>
    </source>
</evidence>
<dbReference type="AlphaFoldDB" id="A0A2K0TVK9"/>
<dbReference type="EMBL" id="MTYI01000187">
    <property type="protein sequence ID" value="PNP49526.1"/>
    <property type="molecule type" value="Genomic_DNA"/>
</dbReference>
<name>A0A2K0TVK9_TRIHA</name>
<evidence type="ECO:0000256" key="1">
    <source>
        <dbReference type="SAM" id="MobiDB-lite"/>
    </source>
</evidence>
<dbReference type="Proteomes" id="UP000236290">
    <property type="component" value="Unassembled WGS sequence"/>
</dbReference>
<feature type="region of interest" description="Disordered" evidence="1">
    <location>
        <begin position="188"/>
        <end position="208"/>
    </location>
</feature>
<evidence type="ECO:0000313" key="3">
    <source>
        <dbReference type="Proteomes" id="UP000236290"/>
    </source>
</evidence>